<dbReference type="AlphaFoldDB" id="A0A166LXD4"/>
<dbReference type="PANTHER" id="PTHR34315">
    <property type="match status" value="1"/>
</dbReference>
<dbReference type="SUPFAM" id="SSF49482">
    <property type="entry name" value="Aromatic compound dioxygenase"/>
    <property type="match status" value="1"/>
</dbReference>
<dbReference type="GO" id="GO:0016702">
    <property type="term" value="F:oxidoreductase activity, acting on single donors with incorporation of molecular oxygen, incorporation of two atoms of oxygen"/>
    <property type="evidence" value="ECO:0007669"/>
    <property type="project" value="InterPro"/>
</dbReference>
<proteinExistence type="predicted"/>
<organism evidence="1 2">
    <name type="scientific">Athelia psychrophila</name>
    <dbReference type="NCBI Taxonomy" id="1759441"/>
    <lineage>
        <taxon>Eukaryota</taxon>
        <taxon>Fungi</taxon>
        <taxon>Dikarya</taxon>
        <taxon>Basidiomycota</taxon>
        <taxon>Agaricomycotina</taxon>
        <taxon>Agaricomycetes</taxon>
        <taxon>Agaricomycetidae</taxon>
        <taxon>Atheliales</taxon>
        <taxon>Atheliaceae</taxon>
        <taxon>Athelia</taxon>
    </lineage>
</organism>
<keyword evidence="2" id="KW-1185">Reference proteome</keyword>
<dbReference type="EMBL" id="KV417532">
    <property type="protein sequence ID" value="KZP23417.1"/>
    <property type="molecule type" value="Genomic_DNA"/>
</dbReference>
<protein>
    <recommendedName>
        <fullName evidence="3">Aromatic compound dioxygenase</fullName>
    </recommendedName>
</protein>
<dbReference type="PANTHER" id="PTHR34315:SF4">
    <property type="entry name" value="INTRADIOL RING-CLEAVAGE DIOXYGENASES DOMAIN-CONTAINING PROTEIN"/>
    <property type="match status" value="1"/>
</dbReference>
<dbReference type="Proteomes" id="UP000076532">
    <property type="component" value="Unassembled WGS sequence"/>
</dbReference>
<reference evidence="1 2" key="1">
    <citation type="journal article" date="2016" name="Mol. Biol. Evol.">
        <title>Comparative Genomics of Early-Diverging Mushroom-Forming Fungi Provides Insights into the Origins of Lignocellulose Decay Capabilities.</title>
        <authorList>
            <person name="Nagy L.G."/>
            <person name="Riley R."/>
            <person name="Tritt A."/>
            <person name="Adam C."/>
            <person name="Daum C."/>
            <person name="Floudas D."/>
            <person name="Sun H."/>
            <person name="Yadav J.S."/>
            <person name="Pangilinan J."/>
            <person name="Larsson K.H."/>
            <person name="Matsuura K."/>
            <person name="Barry K."/>
            <person name="Labutti K."/>
            <person name="Kuo R."/>
            <person name="Ohm R.A."/>
            <person name="Bhattacharya S.S."/>
            <person name="Shirouzu T."/>
            <person name="Yoshinaga Y."/>
            <person name="Martin F.M."/>
            <person name="Grigoriev I.V."/>
            <person name="Hibbett D.S."/>
        </authorList>
    </citation>
    <scope>NUCLEOTIDE SEQUENCE [LARGE SCALE GENOMIC DNA]</scope>
    <source>
        <strain evidence="1 2">CBS 109695</strain>
    </source>
</reference>
<name>A0A166LXD4_9AGAM</name>
<gene>
    <name evidence="1" type="ORF">FIBSPDRAFT_951956</name>
</gene>
<dbReference type="OrthoDB" id="121380at2759"/>
<dbReference type="STRING" id="436010.A0A166LXD4"/>
<dbReference type="InterPro" id="IPR015889">
    <property type="entry name" value="Intradiol_dOase_core"/>
</dbReference>
<evidence type="ECO:0008006" key="3">
    <source>
        <dbReference type="Google" id="ProtNLM"/>
    </source>
</evidence>
<dbReference type="Gene3D" id="2.60.130.10">
    <property type="entry name" value="Aromatic compound dioxygenase"/>
    <property type="match status" value="1"/>
</dbReference>
<evidence type="ECO:0000313" key="2">
    <source>
        <dbReference type="Proteomes" id="UP000076532"/>
    </source>
</evidence>
<evidence type="ECO:0000313" key="1">
    <source>
        <dbReference type="EMBL" id="KZP23417.1"/>
    </source>
</evidence>
<sequence>MRGGVAQLSSIFPGYYTGRALHIHTKVFTDWAPLANGTFKAGRLAHTGQFFFDDDVSETINKVCFRSDSALLPPRLDVSFLWLGTLLASALPPPPNICGPSAQIPSAPGRVRNWSDGLNIFNDSHGPEGHYDPVFRLEKLEAIIDQGLVGFVTMGINASAAYDLA</sequence>
<dbReference type="GO" id="GO:0005506">
    <property type="term" value="F:iron ion binding"/>
    <property type="evidence" value="ECO:0007669"/>
    <property type="project" value="InterPro"/>
</dbReference>
<accession>A0A166LXD4</accession>